<dbReference type="SMART" id="SM00034">
    <property type="entry name" value="CLECT"/>
    <property type="match status" value="1"/>
</dbReference>
<gene>
    <name evidence="3" type="primary">LOC106079778</name>
</gene>
<dbReference type="OrthoDB" id="6114991at2759"/>
<dbReference type="RefSeq" id="XP_055898589.1">
    <property type="nucleotide sequence ID" value="XM_056042614.1"/>
</dbReference>
<dbReference type="AlphaFoldDB" id="A0A9W3BGA1"/>
<sequence length="251" mass="28650">MVVPSSLVDRTMSHKLYFYQVLLQLCCHIVAVLSASSSSFNFVKKSLLSCGPNRLHVGWKSLSVLECARESQHRFGIQCYGFLYGQDSHYCIPTGGISAFVPRPNETEGDFYFLGGCKAYVDFRPYNYIRYADITFQQDYFTARRTCECLDARLMAADTVDKWVWFLGFTGNSYTYWLGLDDLKEENNFVWADGQTIKPEIKEQIFTKGKPDGDGDCVFRVTFTSFMDDADCNRNLTSICEQLQFATSVCN</sequence>
<dbReference type="InterPro" id="IPR016186">
    <property type="entry name" value="C-type_lectin-like/link_sf"/>
</dbReference>
<organism evidence="2 3">
    <name type="scientific">Biomphalaria glabrata</name>
    <name type="common">Bloodfluke planorb</name>
    <name type="synonym">Freshwater snail</name>
    <dbReference type="NCBI Taxonomy" id="6526"/>
    <lineage>
        <taxon>Eukaryota</taxon>
        <taxon>Metazoa</taxon>
        <taxon>Spiralia</taxon>
        <taxon>Lophotrochozoa</taxon>
        <taxon>Mollusca</taxon>
        <taxon>Gastropoda</taxon>
        <taxon>Heterobranchia</taxon>
        <taxon>Euthyneura</taxon>
        <taxon>Panpulmonata</taxon>
        <taxon>Hygrophila</taxon>
        <taxon>Lymnaeoidea</taxon>
        <taxon>Planorbidae</taxon>
        <taxon>Biomphalaria</taxon>
    </lineage>
</organism>
<dbReference type="InterPro" id="IPR001304">
    <property type="entry name" value="C-type_lectin-like"/>
</dbReference>
<feature type="domain" description="C-type lectin" evidence="1">
    <location>
        <begin position="123"/>
        <end position="241"/>
    </location>
</feature>
<accession>A0A9W3BGA1</accession>
<dbReference type="InterPro" id="IPR016187">
    <property type="entry name" value="CTDL_fold"/>
</dbReference>
<dbReference type="Proteomes" id="UP001165740">
    <property type="component" value="Chromosome 9"/>
</dbReference>
<dbReference type="Gene3D" id="3.10.100.10">
    <property type="entry name" value="Mannose-Binding Protein A, subunit A"/>
    <property type="match status" value="1"/>
</dbReference>
<reference evidence="3" key="1">
    <citation type="submission" date="2025-08" db="UniProtKB">
        <authorList>
            <consortium name="RefSeq"/>
        </authorList>
    </citation>
    <scope>IDENTIFICATION</scope>
</reference>
<protein>
    <submittedName>
        <fullName evidence="3">Uncharacterized protein LOC106079778</fullName>
    </submittedName>
</protein>
<evidence type="ECO:0000313" key="3">
    <source>
        <dbReference type="RefSeq" id="XP_055898589.1"/>
    </source>
</evidence>
<evidence type="ECO:0000259" key="1">
    <source>
        <dbReference type="PROSITE" id="PS50041"/>
    </source>
</evidence>
<keyword evidence="2" id="KW-1185">Reference proteome</keyword>
<name>A0A9W3BGA1_BIOGL</name>
<proteinExistence type="predicted"/>
<dbReference type="Pfam" id="PF00059">
    <property type="entry name" value="Lectin_C"/>
    <property type="match status" value="1"/>
</dbReference>
<dbReference type="SUPFAM" id="SSF56436">
    <property type="entry name" value="C-type lectin-like"/>
    <property type="match status" value="1"/>
</dbReference>
<dbReference type="PROSITE" id="PS50041">
    <property type="entry name" value="C_TYPE_LECTIN_2"/>
    <property type="match status" value="1"/>
</dbReference>
<dbReference type="CDD" id="cd00037">
    <property type="entry name" value="CLECT"/>
    <property type="match status" value="1"/>
</dbReference>
<dbReference type="GeneID" id="106079778"/>
<evidence type="ECO:0000313" key="2">
    <source>
        <dbReference type="Proteomes" id="UP001165740"/>
    </source>
</evidence>